<dbReference type="InterPro" id="IPR050229">
    <property type="entry name" value="GlpE_sulfurtransferase"/>
</dbReference>
<dbReference type="InterPro" id="IPR001845">
    <property type="entry name" value="HTH_ArsR_DNA-bd_dom"/>
</dbReference>
<evidence type="ECO:0000259" key="1">
    <source>
        <dbReference type="PROSITE" id="PS50206"/>
    </source>
</evidence>
<dbReference type="PROSITE" id="PS50987">
    <property type="entry name" value="HTH_ARSR_2"/>
    <property type="match status" value="1"/>
</dbReference>
<dbReference type="Proteomes" id="UP000654401">
    <property type="component" value="Unassembled WGS sequence"/>
</dbReference>
<dbReference type="InterPro" id="IPR036390">
    <property type="entry name" value="WH_DNA-bd_sf"/>
</dbReference>
<comment type="caution">
    <text evidence="3">The sequence shown here is derived from an EMBL/GenBank/DDBJ whole genome shotgun (WGS) entry which is preliminary data.</text>
</comment>
<sequence>MPVKDYKKSIFEQFARTGKAFSNAYRIELLEILAQGERTVEQLSITAELTVANTSQHLQLLRNAGLVTARKVGQYVHYNLSDDLVIDLLVALRKLSERHLAEVERLVNTYLTVKDDLEPVPVNELMERAGDGVVTVLDVRPEVEYEAGHIQGAISVPMDQLEDRVGELDPEREIVAYCRGPYCMLAYDAVAKLREKGFKARRMDEGFPEWRKAGMPVEMKEE</sequence>
<evidence type="ECO:0000313" key="4">
    <source>
        <dbReference type="Proteomes" id="UP000654401"/>
    </source>
</evidence>
<dbReference type="Pfam" id="PF00581">
    <property type="entry name" value="Rhodanese"/>
    <property type="match status" value="1"/>
</dbReference>
<dbReference type="CDD" id="cd00158">
    <property type="entry name" value="RHOD"/>
    <property type="match status" value="1"/>
</dbReference>
<dbReference type="Pfam" id="PF01022">
    <property type="entry name" value="HTH_5"/>
    <property type="match status" value="1"/>
</dbReference>
<dbReference type="SMART" id="SM00450">
    <property type="entry name" value="RHOD"/>
    <property type="match status" value="1"/>
</dbReference>
<dbReference type="Gene3D" id="1.10.10.10">
    <property type="entry name" value="Winged helix-like DNA-binding domain superfamily/Winged helix DNA-binding domain"/>
    <property type="match status" value="1"/>
</dbReference>
<dbReference type="PANTHER" id="PTHR43031:SF1">
    <property type="entry name" value="PYRIDINE NUCLEOTIDE-DISULPHIDE OXIDOREDUCTASE"/>
    <property type="match status" value="1"/>
</dbReference>
<dbReference type="EMBL" id="JACNFK010000003">
    <property type="protein sequence ID" value="MBC8518789.1"/>
    <property type="molecule type" value="Genomic_DNA"/>
</dbReference>
<organism evidence="3 4">
    <name type="scientific">Candidatus Thiopontia autotrophica</name>
    <dbReference type="NCBI Taxonomy" id="2841688"/>
    <lineage>
        <taxon>Bacteria</taxon>
        <taxon>Pseudomonadati</taxon>
        <taxon>Pseudomonadota</taxon>
        <taxon>Gammaproteobacteria</taxon>
        <taxon>Candidatus Thiopontia</taxon>
    </lineage>
</organism>
<reference evidence="3 4" key="1">
    <citation type="submission" date="2020-08" db="EMBL/GenBank/DDBJ databases">
        <title>Bridging the membrane lipid divide: bacteria of the FCB group superphylum have the potential to synthesize archaeal ether lipids.</title>
        <authorList>
            <person name="Villanueva L."/>
            <person name="Von Meijenfeldt F.A.B."/>
            <person name="Westbye A.B."/>
            <person name="Yadav S."/>
            <person name="Hopmans E.C."/>
            <person name="Dutilh B.E."/>
            <person name="Sinninghe Damste J.S."/>
        </authorList>
    </citation>
    <scope>NUCLEOTIDE SEQUENCE [LARGE SCALE GENOMIC DNA]</scope>
    <source>
        <strain evidence="3">NIOZ-UU100</strain>
    </source>
</reference>
<dbReference type="PRINTS" id="PR00778">
    <property type="entry name" value="HTHARSR"/>
</dbReference>
<dbReference type="SUPFAM" id="SSF52821">
    <property type="entry name" value="Rhodanese/Cell cycle control phosphatase"/>
    <property type="match status" value="1"/>
</dbReference>
<name>A0A8J6TMK5_9GAMM</name>
<dbReference type="GO" id="GO:0003700">
    <property type="term" value="F:DNA-binding transcription factor activity"/>
    <property type="evidence" value="ECO:0007669"/>
    <property type="project" value="InterPro"/>
</dbReference>
<dbReference type="InterPro" id="IPR036388">
    <property type="entry name" value="WH-like_DNA-bd_sf"/>
</dbReference>
<dbReference type="NCBIfam" id="NF033788">
    <property type="entry name" value="HTH_metalloreg"/>
    <property type="match status" value="1"/>
</dbReference>
<evidence type="ECO:0000259" key="2">
    <source>
        <dbReference type="PROSITE" id="PS50987"/>
    </source>
</evidence>
<protein>
    <submittedName>
        <fullName evidence="3">Metalloregulator ArsR/SmtB family transcription factor</fullName>
    </submittedName>
</protein>
<feature type="domain" description="Rhodanese" evidence="1">
    <location>
        <begin position="130"/>
        <end position="219"/>
    </location>
</feature>
<dbReference type="SUPFAM" id="SSF46785">
    <property type="entry name" value="Winged helix' DNA-binding domain"/>
    <property type="match status" value="1"/>
</dbReference>
<dbReference type="InterPro" id="IPR036873">
    <property type="entry name" value="Rhodanese-like_dom_sf"/>
</dbReference>
<accession>A0A8J6TMK5</accession>
<proteinExistence type="predicted"/>
<evidence type="ECO:0000313" key="3">
    <source>
        <dbReference type="EMBL" id="MBC8518789.1"/>
    </source>
</evidence>
<gene>
    <name evidence="3" type="ORF">H8D24_00070</name>
</gene>
<dbReference type="InterPro" id="IPR011991">
    <property type="entry name" value="ArsR-like_HTH"/>
</dbReference>
<feature type="domain" description="HTH arsR-type" evidence="2">
    <location>
        <begin position="6"/>
        <end position="100"/>
    </location>
</feature>
<dbReference type="CDD" id="cd00090">
    <property type="entry name" value="HTH_ARSR"/>
    <property type="match status" value="1"/>
</dbReference>
<dbReference type="AlphaFoldDB" id="A0A8J6TMK5"/>
<dbReference type="PANTHER" id="PTHR43031">
    <property type="entry name" value="FAD-DEPENDENT OXIDOREDUCTASE"/>
    <property type="match status" value="1"/>
</dbReference>
<dbReference type="Gene3D" id="3.40.250.10">
    <property type="entry name" value="Rhodanese-like domain"/>
    <property type="match status" value="1"/>
</dbReference>
<dbReference type="InterPro" id="IPR001763">
    <property type="entry name" value="Rhodanese-like_dom"/>
</dbReference>
<dbReference type="PROSITE" id="PS50206">
    <property type="entry name" value="RHODANESE_3"/>
    <property type="match status" value="1"/>
</dbReference>
<dbReference type="SMART" id="SM00418">
    <property type="entry name" value="HTH_ARSR"/>
    <property type="match status" value="1"/>
</dbReference>